<dbReference type="AlphaFoldDB" id="A0A0S6U7D6"/>
<keyword evidence="1" id="KW-0175">Coiled coil</keyword>
<dbReference type="Pfam" id="PF26154">
    <property type="entry name" value="DUF8042"/>
    <property type="match status" value="1"/>
</dbReference>
<dbReference type="Proteomes" id="UP000054164">
    <property type="component" value="Unassembled WGS sequence"/>
</dbReference>
<organism evidence="4">
    <name type="scientific">Clostridium botulinum B str. Osaka05</name>
    <dbReference type="NCBI Taxonomy" id="1407017"/>
    <lineage>
        <taxon>Bacteria</taxon>
        <taxon>Bacillati</taxon>
        <taxon>Bacillota</taxon>
        <taxon>Clostridia</taxon>
        <taxon>Eubacteriales</taxon>
        <taxon>Clostridiaceae</taxon>
        <taxon>Clostridium</taxon>
    </lineage>
</organism>
<keyword evidence="2" id="KW-1133">Transmembrane helix</keyword>
<feature type="coiled-coil region" evidence="1">
    <location>
        <begin position="135"/>
        <end position="162"/>
    </location>
</feature>
<dbReference type="EMBL" id="DF384213">
    <property type="protein sequence ID" value="GAE03140.1"/>
    <property type="molecule type" value="Genomic_DNA"/>
</dbReference>
<keyword evidence="2" id="KW-0472">Membrane</keyword>
<keyword evidence="2" id="KW-0812">Transmembrane</keyword>
<evidence type="ECO:0000259" key="3">
    <source>
        <dbReference type="Pfam" id="PF26154"/>
    </source>
</evidence>
<dbReference type="HOGENOM" id="CLU_1607974_0_0_9"/>
<gene>
    <name evidence="4" type="ORF">CBO05C_2830</name>
</gene>
<evidence type="ECO:0000256" key="1">
    <source>
        <dbReference type="SAM" id="Coils"/>
    </source>
</evidence>
<proteinExistence type="predicted"/>
<dbReference type="InterPro" id="IPR058355">
    <property type="entry name" value="DUF8042"/>
</dbReference>
<feature type="transmembrane region" description="Helical" evidence="2">
    <location>
        <begin position="12"/>
        <end position="30"/>
    </location>
</feature>
<sequence>MKKISIKEKISLIITLIFVVTTLIVNIKNLKKDIKYIASTEINNEYNTNQNKGKEINYNVKKHVYNLLETLGESIDYLKTNICNKEKVIEVETLIDDCIVALTSIEDALNKNYKDTSSNLLVHTRDIRAGFINLKEALEKDYQSKEKILKNIEQNYIEAKKVKDF</sequence>
<protein>
    <recommendedName>
        <fullName evidence="3">DUF8042 domain-containing protein</fullName>
    </recommendedName>
</protein>
<evidence type="ECO:0000256" key="2">
    <source>
        <dbReference type="SAM" id="Phobius"/>
    </source>
</evidence>
<feature type="domain" description="DUF8042" evidence="3">
    <location>
        <begin position="55"/>
        <end position="150"/>
    </location>
</feature>
<dbReference type="RefSeq" id="WP_030036010.1">
    <property type="nucleotide sequence ID" value="NZ_DF384213.1"/>
</dbReference>
<reference evidence="4" key="1">
    <citation type="submission" date="2013-10" db="EMBL/GenBank/DDBJ databases">
        <title>Draft genome sequence of Clostridium botulinum type B strain Osaka05.</title>
        <authorList>
            <person name="Sakaguchi Y."/>
            <person name="Hosomi K."/>
            <person name="Uchiyama J."/>
            <person name="Ogura Y."/>
            <person name="Sakaguchi M."/>
            <person name="Kohda T."/>
            <person name="Mukamoto M."/>
            <person name="Misawa N."/>
            <person name="Matsuzaki S."/>
            <person name="Hayashi T."/>
            <person name="Kozaki S."/>
        </authorList>
    </citation>
    <scope>NUCLEOTIDE SEQUENCE</scope>
    <source>
        <strain evidence="4">Osaka05</strain>
    </source>
</reference>
<name>A0A0S6U7D6_CLOBO</name>
<evidence type="ECO:0000313" key="4">
    <source>
        <dbReference type="EMBL" id="GAE03140.1"/>
    </source>
</evidence>
<accession>A0A0S6U7D6</accession>